<dbReference type="Pfam" id="PF00293">
    <property type="entry name" value="NUDIX"/>
    <property type="match status" value="1"/>
</dbReference>
<accession>A0ABW1WE61</accession>
<comment type="caution">
    <text evidence="3">The sequence shown here is derived from an EMBL/GenBank/DDBJ whole genome shotgun (WGS) entry which is preliminary data.</text>
</comment>
<dbReference type="EMBL" id="JBHSTQ010000008">
    <property type="protein sequence ID" value="MFC6386866.1"/>
    <property type="molecule type" value="Genomic_DNA"/>
</dbReference>
<dbReference type="PROSITE" id="PS51462">
    <property type="entry name" value="NUDIX"/>
    <property type="match status" value="1"/>
</dbReference>
<dbReference type="PROSITE" id="PS00893">
    <property type="entry name" value="NUDIX_BOX"/>
    <property type="match status" value="1"/>
</dbReference>
<protein>
    <submittedName>
        <fullName evidence="3">NUDIX domain-containing protein</fullName>
    </submittedName>
</protein>
<dbReference type="InterPro" id="IPR020084">
    <property type="entry name" value="NUDIX_hydrolase_CS"/>
</dbReference>
<dbReference type="Gene3D" id="3.90.79.10">
    <property type="entry name" value="Nucleoside Triphosphate Pyrophosphohydrolase"/>
    <property type="match status" value="1"/>
</dbReference>
<dbReference type="InterPro" id="IPR015797">
    <property type="entry name" value="NUDIX_hydrolase-like_dom_sf"/>
</dbReference>
<dbReference type="InterPro" id="IPR000086">
    <property type="entry name" value="NUDIX_hydrolase_dom"/>
</dbReference>
<dbReference type="PANTHER" id="PTHR43222:SF2">
    <property type="entry name" value="NUDIX HYDROLASE 23, CHLOROPLASTIC"/>
    <property type="match status" value="1"/>
</dbReference>
<organism evidence="3 4">
    <name type="scientific">Sporolactobacillus kofuensis</name>
    <dbReference type="NCBI Taxonomy" id="269672"/>
    <lineage>
        <taxon>Bacteria</taxon>
        <taxon>Bacillati</taxon>
        <taxon>Bacillota</taxon>
        <taxon>Bacilli</taxon>
        <taxon>Bacillales</taxon>
        <taxon>Sporolactobacillaceae</taxon>
        <taxon>Sporolactobacillus</taxon>
    </lineage>
</organism>
<sequence>MLKYTLALLRYGHKILMINRQKSPWQGAWNGVGGKLEIDESPKECVIREIWEETGIRLERPLFRGIVTWNSDREPIQGMYLYVANLQSEDLINLPRETREGILALKEISWILAEENYGTVPTLRIFMKDAIENLTADPADYHCVFDGERLIHTEMRRIPEYILR</sequence>
<keyword evidence="4" id="KW-1185">Reference proteome</keyword>
<dbReference type="Proteomes" id="UP001596267">
    <property type="component" value="Unassembled WGS sequence"/>
</dbReference>
<dbReference type="CDD" id="cd18886">
    <property type="entry name" value="NUDIX_MutT_Nudt1"/>
    <property type="match status" value="1"/>
</dbReference>
<evidence type="ECO:0000259" key="2">
    <source>
        <dbReference type="PROSITE" id="PS51462"/>
    </source>
</evidence>
<keyword evidence="1" id="KW-0378">Hydrolase</keyword>
<dbReference type="PANTHER" id="PTHR43222">
    <property type="entry name" value="NUDIX HYDROLASE 23"/>
    <property type="match status" value="1"/>
</dbReference>
<evidence type="ECO:0000313" key="3">
    <source>
        <dbReference type="EMBL" id="MFC6386866.1"/>
    </source>
</evidence>
<dbReference type="RefSeq" id="WP_253054550.1">
    <property type="nucleotide sequence ID" value="NZ_JAMXWN010000008.1"/>
</dbReference>
<evidence type="ECO:0000256" key="1">
    <source>
        <dbReference type="ARBA" id="ARBA00022801"/>
    </source>
</evidence>
<proteinExistence type="predicted"/>
<name>A0ABW1WE61_9BACL</name>
<evidence type="ECO:0000313" key="4">
    <source>
        <dbReference type="Proteomes" id="UP001596267"/>
    </source>
</evidence>
<dbReference type="SUPFAM" id="SSF55811">
    <property type="entry name" value="Nudix"/>
    <property type="match status" value="1"/>
</dbReference>
<feature type="domain" description="Nudix hydrolase" evidence="2">
    <location>
        <begin position="1"/>
        <end position="132"/>
    </location>
</feature>
<reference evidence="4" key="1">
    <citation type="journal article" date="2019" name="Int. J. Syst. Evol. Microbiol.">
        <title>The Global Catalogue of Microorganisms (GCM) 10K type strain sequencing project: providing services to taxonomists for standard genome sequencing and annotation.</title>
        <authorList>
            <consortium name="The Broad Institute Genomics Platform"/>
            <consortium name="The Broad Institute Genome Sequencing Center for Infectious Disease"/>
            <person name="Wu L."/>
            <person name="Ma J."/>
        </authorList>
    </citation>
    <scope>NUCLEOTIDE SEQUENCE [LARGE SCALE GENOMIC DNA]</scope>
    <source>
        <strain evidence="4">CCUG 42001</strain>
    </source>
</reference>
<gene>
    <name evidence="3" type="ORF">ACFP7A_09645</name>
</gene>